<gene>
    <name evidence="1" type="ORF">RPERSI_LOCUS22726</name>
</gene>
<protein>
    <submittedName>
        <fullName evidence="1">16783_t:CDS:1</fullName>
    </submittedName>
</protein>
<accession>A0ACA9RU64</accession>
<organism evidence="1 2">
    <name type="scientific">Racocetra persica</name>
    <dbReference type="NCBI Taxonomy" id="160502"/>
    <lineage>
        <taxon>Eukaryota</taxon>
        <taxon>Fungi</taxon>
        <taxon>Fungi incertae sedis</taxon>
        <taxon>Mucoromycota</taxon>
        <taxon>Glomeromycotina</taxon>
        <taxon>Glomeromycetes</taxon>
        <taxon>Diversisporales</taxon>
        <taxon>Gigasporaceae</taxon>
        <taxon>Racocetra</taxon>
    </lineage>
</organism>
<feature type="non-terminal residue" evidence="1">
    <location>
        <position position="231"/>
    </location>
</feature>
<reference evidence="1" key="1">
    <citation type="submission" date="2021-06" db="EMBL/GenBank/DDBJ databases">
        <authorList>
            <person name="Kallberg Y."/>
            <person name="Tangrot J."/>
            <person name="Rosling A."/>
        </authorList>
    </citation>
    <scope>NUCLEOTIDE SEQUENCE</scope>
    <source>
        <strain evidence="1">MA461A</strain>
    </source>
</reference>
<evidence type="ECO:0000313" key="1">
    <source>
        <dbReference type="EMBL" id="CAG8808856.1"/>
    </source>
</evidence>
<proteinExistence type="predicted"/>
<keyword evidence="2" id="KW-1185">Reference proteome</keyword>
<evidence type="ECO:0000313" key="2">
    <source>
        <dbReference type="Proteomes" id="UP000789920"/>
    </source>
</evidence>
<dbReference type="Proteomes" id="UP000789920">
    <property type="component" value="Unassembled WGS sequence"/>
</dbReference>
<dbReference type="EMBL" id="CAJVQC010069344">
    <property type="protein sequence ID" value="CAG8808856.1"/>
    <property type="molecule type" value="Genomic_DNA"/>
</dbReference>
<feature type="non-terminal residue" evidence="1">
    <location>
        <position position="1"/>
    </location>
</feature>
<comment type="caution">
    <text evidence="1">The sequence shown here is derived from an EMBL/GenBank/DDBJ whole genome shotgun (WGS) entry which is preliminary data.</text>
</comment>
<sequence length="231" mass="25055">KGIVKYGIANFYPWSWRLAPVACGSPGGAYGCDLGLCIATIPSRNYQAASTKQKQGAKNPMFGNPSATTKEVLLHETTNEGSILTLLVSLLGAKAPRHNMIQAWLPCTLVVLLPVISKVRGHEAIGSNMSSITSIQCPSLGYLDSNPKNARYCYSQSLVMVREDYFWHVFAYFATFCAPLSDAGGSENPGASEENPPPTDLIRACFPKYDDEAFMPRRGVLIATNSLTVLE</sequence>
<name>A0ACA9RU64_9GLOM</name>